<keyword evidence="5" id="KW-0479">Metal-binding</keyword>
<dbReference type="GO" id="GO:0005829">
    <property type="term" value="C:cytosol"/>
    <property type="evidence" value="ECO:0007669"/>
    <property type="project" value="TreeGrafter"/>
</dbReference>
<dbReference type="AlphaFoldDB" id="S0B1R7"/>
<evidence type="ECO:0000256" key="8">
    <source>
        <dbReference type="ARBA" id="ARBA00023027"/>
    </source>
</evidence>
<dbReference type="InterPro" id="IPR050241">
    <property type="entry name" value="NAD-cap_RNA_hydrolase_NudC"/>
</dbReference>
<dbReference type="Gene3D" id="3.90.79.10">
    <property type="entry name" value="Nucleoside Triphosphate Pyrophosphohydrolase"/>
    <property type="match status" value="1"/>
</dbReference>
<keyword evidence="7" id="KW-0460">Magnesium</keyword>
<dbReference type="Gene3D" id="3.90.79.20">
    <property type="match status" value="1"/>
</dbReference>
<evidence type="ECO:0000256" key="4">
    <source>
        <dbReference type="ARBA" id="ARBA00012381"/>
    </source>
</evidence>
<evidence type="ECO:0000259" key="10">
    <source>
        <dbReference type="PROSITE" id="PS51462"/>
    </source>
</evidence>
<dbReference type="PANTHER" id="PTHR42904:SF6">
    <property type="entry name" value="NAD-CAPPED RNA HYDROLASE NUDT12"/>
    <property type="match status" value="1"/>
</dbReference>
<keyword evidence="6" id="KW-0378">Hydrolase</keyword>
<dbReference type="InterPro" id="IPR000086">
    <property type="entry name" value="NUDIX_hydrolase_dom"/>
</dbReference>
<dbReference type="GO" id="GO:0006742">
    <property type="term" value="P:NADP+ catabolic process"/>
    <property type="evidence" value="ECO:0007669"/>
    <property type="project" value="TreeGrafter"/>
</dbReference>
<dbReference type="InterPro" id="IPR049734">
    <property type="entry name" value="NudC-like_C"/>
</dbReference>
<dbReference type="GO" id="GO:0019677">
    <property type="term" value="P:NAD+ catabolic process"/>
    <property type="evidence" value="ECO:0007669"/>
    <property type="project" value="TreeGrafter"/>
</dbReference>
<dbReference type="VEuPathDB" id="AmoebaDB:EIN_087660"/>
<accession>S0B1R7</accession>
<dbReference type="InterPro" id="IPR015797">
    <property type="entry name" value="NUDIX_hydrolase-like_dom_sf"/>
</dbReference>
<comment type="cofactor">
    <cofactor evidence="2">
        <name>Zn(2+)</name>
        <dbReference type="ChEBI" id="CHEBI:29105"/>
    </cofactor>
</comment>
<name>S0B1R7_ENTIV</name>
<evidence type="ECO:0000256" key="2">
    <source>
        <dbReference type="ARBA" id="ARBA00001947"/>
    </source>
</evidence>
<dbReference type="EC" id="3.6.1.22" evidence="4"/>
<feature type="domain" description="Nudix hydrolase" evidence="10">
    <location>
        <begin position="154"/>
        <end position="282"/>
    </location>
</feature>
<proteinExistence type="evidence at transcript level"/>
<reference evidence="11" key="1">
    <citation type="submission" date="2012-06" db="EMBL/GenBank/DDBJ databases">
        <title>Short 5' UTR of Entamoeba genes.</title>
        <authorList>
            <person name="Hiranuka K."/>
            <person name="Kumagai M."/>
            <person name="Wakaguri H."/>
            <person name="Suzuki Y."/>
            <person name="Sugano S."/>
            <person name="Watanabe J."/>
            <person name="Makioka A."/>
        </authorList>
    </citation>
    <scope>NUCLEOTIDE SEQUENCE</scope>
    <source>
        <strain evidence="11">IP1</strain>
    </source>
</reference>
<organism evidence="11">
    <name type="scientific">Entamoeba invadens</name>
    <dbReference type="NCBI Taxonomy" id="33085"/>
    <lineage>
        <taxon>Eukaryota</taxon>
        <taxon>Amoebozoa</taxon>
        <taxon>Evosea</taxon>
        <taxon>Archamoebae</taxon>
        <taxon>Mastigamoebida</taxon>
        <taxon>Entamoebidae</taxon>
        <taxon>Entamoeba</taxon>
    </lineage>
</organism>
<dbReference type="PROSITE" id="PS51462">
    <property type="entry name" value="NUDIX"/>
    <property type="match status" value="1"/>
</dbReference>
<evidence type="ECO:0000256" key="6">
    <source>
        <dbReference type="ARBA" id="ARBA00022801"/>
    </source>
</evidence>
<dbReference type="GO" id="GO:0005777">
    <property type="term" value="C:peroxisome"/>
    <property type="evidence" value="ECO:0007669"/>
    <property type="project" value="TreeGrafter"/>
</dbReference>
<keyword evidence="8" id="KW-0520">NAD</keyword>
<comment type="cofactor">
    <cofactor evidence="1">
        <name>Mg(2+)</name>
        <dbReference type="ChEBI" id="CHEBI:18420"/>
    </cofactor>
</comment>
<dbReference type="GO" id="GO:0046872">
    <property type="term" value="F:metal ion binding"/>
    <property type="evidence" value="ECO:0007669"/>
    <property type="project" value="UniProtKB-KW"/>
</dbReference>
<evidence type="ECO:0000256" key="7">
    <source>
        <dbReference type="ARBA" id="ARBA00022842"/>
    </source>
</evidence>
<evidence type="ECO:0000256" key="3">
    <source>
        <dbReference type="ARBA" id="ARBA00009595"/>
    </source>
</evidence>
<dbReference type="SUPFAM" id="SSF55811">
    <property type="entry name" value="Nudix"/>
    <property type="match status" value="1"/>
</dbReference>
<protein>
    <recommendedName>
        <fullName evidence="4">NAD(+) diphosphatase</fullName>
        <ecNumber evidence="4">3.6.1.22</ecNumber>
    </recommendedName>
</protein>
<comment type="catalytic activity">
    <reaction evidence="9">
        <text>a 5'-end NAD(+)-phospho-ribonucleoside in mRNA + H2O = a 5'-end phospho-adenosine-phospho-ribonucleoside in mRNA + beta-nicotinamide D-ribonucleotide + 2 H(+)</text>
        <dbReference type="Rhea" id="RHEA:60876"/>
        <dbReference type="Rhea" id="RHEA-COMP:15698"/>
        <dbReference type="Rhea" id="RHEA-COMP:15719"/>
        <dbReference type="ChEBI" id="CHEBI:14649"/>
        <dbReference type="ChEBI" id="CHEBI:15377"/>
        <dbReference type="ChEBI" id="CHEBI:15378"/>
        <dbReference type="ChEBI" id="CHEBI:144029"/>
        <dbReference type="ChEBI" id="CHEBI:144051"/>
    </reaction>
    <physiologicalReaction direction="left-to-right" evidence="9">
        <dbReference type="Rhea" id="RHEA:60877"/>
    </physiologicalReaction>
</comment>
<evidence type="ECO:0000256" key="1">
    <source>
        <dbReference type="ARBA" id="ARBA00001946"/>
    </source>
</evidence>
<dbReference type="GO" id="GO:0035529">
    <property type="term" value="F:NADH pyrophosphatase activity"/>
    <property type="evidence" value="ECO:0007669"/>
    <property type="project" value="TreeGrafter"/>
</dbReference>
<evidence type="ECO:0000256" key="5">
    <source>
        <dbReference type="ARBA" id="ARBA00022723"/>
    </source>
</evidence>
<dbReference type="CDD" id="cd03429">
    <property type="entry name" value="NUDIX_NADH_pyrophosphatase_Nudt13"/>
    <property type="match status" value="1"/>
</dbReference>
<sequence length="300" mass="34316">MNFTQCHMERLDSIRESEKSSEMSSLISALNNTHKELIFVGYSDSEILLKENKTPFFTESDVKVFGYTLLIYMGTTEKSHYIAVVFKNPPKVTSIKIRDVMKLATEVGDIAGYGYSLVKFNQQYSFCPRCGIQMHYAGYGTHFTCGNCHNMCFPRTDPCIIVVVKHPTERKCLFVRKSIMPVNRYTCVAGFLEVGESIEKCVEREVWEEVQIHVKDVRYVTSSAYPINAANQIMIGCEATAINTNIDKEPGKELDEAFWVDEAQVRRAILQSKQEKPEGLYTVPPTYIAHQLFEHFVREN</sequence>
<dbReference type="PANTHER" id="PTHR42904">
    <property type="entry name" value="NUDIX HYDROLASE, NUDC SUBFAMILY"/>
    <property type="match status" value="1"/>
</dbReference>
<dbReference type="EMBL" id="AK421961">
    <property type="protein sequence ID" value="BAN40471.1"/>
    <property type="molecule type" value="mRNA"/>
</dbReference>
<comment type="similarity">
    <text evidence="3">Belongs to the Nudix hydrolase family. NudC subfamily.</text>
</comment>
<dbReference type="Pfam" id="PF00293">
    <property type="entry name" value="NUDIX"/>
    <property type="match status" value="1"/>
</dbReference>
<evidence type="ECO:0000313" key="11">
    <source>
        <dbReference type="EMBL" id="BAN40471.1"/>
    </source>
</evidence>
<evidence type="ECO:0000256" key="9">
    <source>
        <dbReference type="ARBA" id="ARBA00023679"/>
    </source>
</evidence>